<dbReference type="AlphaFoldDB" id="B9TEW5"/>
<reference evidence="3" key="1">
    <citation type="journal article" date="2010" name="Nat. Biotechnol.">
        <title>Draft genome sequence of the oilseed species Ricinus communis.</title>
        <authorList>
            <person name="Chan A.P."/>
            <person name="Crabtree J."/>
            <person name="Zhao Q."/>
            <person name="Lorenzi H."/>
            <person name="Orvis J."/>
            <person name="Puiu D."/>
            <person name="Melake-Berhan A."/>
            <person name="Jones K.M."/>
            <person name="Redman J."/>
            <person name="Chen G."/>
            <person name="Cahoon E.B."/>
            <person name="Gedil M."/>
            <person name="Stanke M."/>
            <person name="Haas B.J."/>
            <person name="Wortman J.R."/>
            <person name="Fraser-Liggett C.M."/>
            <person name="Ravel J."/>
            <person name="Rabinowicz P.D."/>
        </authorList>
    </citation>
    <scope>NUCLEOTIDE SEQUENCE [LARGE SCALE GENOMIC DNA]</scope>
    <source>
        <strain evidence="3">cv. Hale</strain>
    </source>
</reference>
<dbReference type="EMBL" id="EQ979328">
    <property type="protein sequence ID" value="EEF25597.1"/>
    <property type="molecule type" value="Genomic_DNA"/>
</dbReference>
<proteinExistence type="predicted"/>
<protein>
    <submittedName>
        <fullName evidence="2">Uncharacterized protein</fullName>
    </submittedName>
</protein>
<evidence type="ECO:0000313" key="3">
    <source>
        <dbReference type="Proteomes" id="UP000008311"/>
    </source>
</evidence>
<gene>
    <name evidence="2" type="ORF">RCOM_1881340</name>
</gene>
<keyword evidence="3" id="KW-1185">Reference proteome</keyword>
<feature type="region of interest" description="Disordered" evidence="1">
    <location>
        <begin position="31"/>
        <end position="54"/>
    </location>
</feature>
<evidence type="ECO:0000313" key="2">
    <source>
        <dbReference type="EMBL" id="EEF25597.1"/>
    </source>
</evidence>
<accession>B9TEW5</accession>
<organism evidence="2 3">
    <name type="scientific">Ricinus communis</name>
    <name type="common">Castor bean</name>
    <dbReference type="NCBI Taxonomy" id="3988"/>
    <lineage>
        <taxon>Eukaryota</taxon>
        <taxon>Viridiplantae</taxon>
        <taxon>Streptophyta</taxon>
        <taxon>Embryophyta</taxon>
        <taxon>Tracheophyta</taxon>
        <taxon>Spermatophyta</taxon>
        <taxon>Magnoliopsida</taxon>
        <taxon>eudicotyledons</taxon>
        <taxon>Gunneridae</taxon>
        <taxon>Pentapetalae</taxon>
        <taxon>rosids</taxon>
        <taxon>fabids</taxon>
        <taxon>Malpighiales</taxon>
        <taxon>Euphorbiaceae</taxon>
        <taxon>Acalyphoideae</taxon>
        <taxon>Acalypheae</taxon>
        <taxon>Ricinus</taxon>
    </lineage>
</organism>
<dbReference type="InParanoid" id="B9TEW5"/>
<dbReference type="Proteomes" id="UP000008311">
    <property type="component" value="Unassembled WGS sequence"/>
</dbReference>
<name>B9TEW5_RICCO</name>
<feature type="compositionally biased region" description="Low complexity" evidence="1">
    <location>
        <begin position="40"/>
        <end position="54"/>
    </location>
</feature>
<sequence>MKTTTTAAARPARPILPIQTIPMIRRWPSSSVMARPRPPISSAVSASAITVPHR</sequence>
<evidence type="ECO:0000256" key="1">
    <source>
        <dbReference type="SAM" id="MobiDB-lite"/>
    </source>
</evidence>